<evidence type="ECO:0000256" key="7">
    <source>
        <dbReference type="ARBA" id="ARBA00023212"/>
    </source>
</evidence>
<dbReference type="SUPFAM" id="SSF52540">
    <property type="entry name" value="P-loop containing nucleoside triphosphate hydrolases"/>
    <property type="match status" value="1"/>
</dbReference>
<evidence type="ECO:0000256" key="1">
    <source>
        <dbReference type="ARBA" id="ARBA00004245"/>
    </source>
</evidence>
<keyword evidence="6 8" id="KW-0505">Motor protein</keyword>
<dbReference type="PROSITE" id="PS00411">
    <property type="entry name" value="KINESIN_MOTOR_1"/>
    <property type="match status" value="1"/>
</dbReference>
<dbReference type="VEuPathDB" id="PlasmoDB:PocGH01_08031000"/>
<dbReference type="InterPro" id="IPR036961">
    <property type="entry name" value="Kinesin_motor_dom_sf"/>
</dbReference>
<dbReference type="PANTHER" id="PTHR47970:SF12">
    <property type="entry name" value="KINESIN FAMILY MEMBER 11"/>
    <property type="match status" value="1"/>
</dbReference>
<dbReference type="InterPro" id="IPR001752">
    <property type="entry name" value="Kinesin_motor_dom"/>
</dbReference>
<dbReference type="GO" id="GO:0090307">
    <property type="term" value="P:mitotic spindle assembly"/>
    <property type="evidence" value="ECO:0007669"/>
    <property type="project" value="TreeGrafter"/>
</dbReference>
<dbReference type="EMBL" id="LT594589">
    <property type="protein sequence ID" value="SCP04216.1"/>
    <property type="molecule type" value="Genomic_DNA"/>
</dbReference>
<dbReference type="GO" id="GO:0008574">
    <property type="term" value="F:plus-end-directed microtubule motor activity"/>
    <property type="evidence" value="ECO:0007669"/>
    <property type="project" value="TreeGrafter"/>
</dbReference>
<gene>
    <name evidence="11" type="primary">PocGH01_08031000</name>
    <name evidence="11" type="ORF">POCGH01_08031000</name>
</gene>
<feature type="coiled-coil region" evidence="9">
    <location>
        <begin position="459"/>
        <end position="486"/>
    </location>
</feature>
<dbReference type="PANTHER" id="PTHR47970">
    <property type="entry name" value="KINESIN-LIKE PROTEIN KIF11"/>
    <property type="match status" value="1"/>
</dbReference>
<dbReference type="Proteomes" id="UP000242942">
    <property type="component" value="Chromosome 8"/>
</dbReference>
<dbReference type="OrthoDB" id="3176171at2759"/>
<dbReference type="SMART" id="SM00129">
    <property type="entry name" value="KISc"/>
    <property type="match status" value="1"/>
</dbReference>
<reference evidence="11 12" key="1">
    <citation type="submission" date="2016-06" db="EMBL/GenBank/DDBJ databases">
        <authorList>
            <consortium name="Pathogen Informatics"/>
        </authorList>
    </citation>
    <scope>NUCLEOTIDE SEQUENCE [LARGE SCALE GENOMIC DNA]</scope>
    <source>
        <strain evidence="11">PocGH01</strain>
    </source>
</reference>
<dbReference type="GO" id="GO:0051231">
    <property type="term" value="P:spindle elongation"/>
    <property type="evidence" value="ECO:0007669"/>
    <property type="project" value="TreeGrafter"/>
</dbReference>
<evidence type="ECO:0000313" key="11">
    <source>
        <dbReference type="EMBL" id="SCP04216.1"/>
    </source>
</evidence>
<dbReference type="InterPro" id="IPR019821">
    <property type="entry name" value="Kinesin_motor_CS"/>
</dbReference>
<keyword evidence="3" id="KW-0493">Microtubule</keyword>
<evidence type="ECO:0000256" key="6">
    <source>
        <dbReference type="ARBA" id="ARBA00023175"/>
    </source>
</evidence>
<dbReference type="GO" id="GO:0007018">
    <property type="term" value="P:microtubule-based movement"/>
    <property type="evidence" value="ECO:0007669"/>
    <property type="project" value="InterPro"/>
</dbReference>
<accession>A0A1D3TH12</accession>
<proteinExistence type="inferred from homology"/>
<organism evidence="11 12">
    <name type="scientific">Plasmodium ovale</name>
    <name type="common">malaria parasite P. ovale</name>
    <dbReference type="NCBI Taxonomy" id="36330"/>
    <lineage>
        <taxon>Eukaryota</taxon>
        <taxon>Sar</taxon>
        <taxon>Alveolata</taxon>
        <taxon>Apicomplexa</taxon>
        <taxon>Aconoidasida</taxon>
        <taxon>Haemosporida</taxon>
        <taxon>Plasmodiidae</taxon>
        <taxon>Plasmodium</taxon>
        <taxon>Plasmodium (Plasmodium)</taxon>
    </lineage>
</organism>
<dbReference type="GO" id="GO:0005876">
    <property type="term" value="C:spindle microtubule"/>
    <property type="evidence" value="ECO:0007669"/>
    <property type="project" value="TreeGrafter"/>
</dbReference>
<evidence type="ECO:0000256" key="3">
    <source>
        <dbReference type="ARBA" id="ARBA00022701"/>
    </source>
</evidence>
<evidence type="ECO:0000256" key="5">
    <source>
        <dbReference type="ARBA" id="ARBA00022840"/>
    </source>
</evidence>
<keyword evidence="2" id="KW-0963">Cytoplasm</keyword>
<feature type="binding site" evidence="8">
    <location>
        <begin position="100"/>
        <end position="107"/>
    </location>
    <ligand>
        <name>ATP</name>
        <dbReference type="ChEBI" id="CHEBI:30616"/>
    </ligand>
</feature>
<evidence type="ECO:0000313" key="12">
    <source>
        <dbReference type="Proteomes" id="UP000242942"/>
    </source>
</evidence>
<name>A0A1D3TH12_PLAOA</name>
<evidence type="ECO:0000256" key="4">
    <source>
        <dbReference type="ARBA" id="ARBA00022741"/>
    </source>
</evidence>
<evidence type="ECO:0000256" key="9">
    <source>
        <dbReference type="SAM" id="Coils"/>
    </source>
</evidence>
<protein>
    <submittedName>
        <fullName evidence="11">Kinesin-5, putative</fullName>
    </submittedName>
</protein>
<keyword evidence="5 8" id="KW-0067">ATP-binding</keyword>
<evidence type="ECO:0000256" key="8">
    <source>
        <dbReference type="PROSITE-ProRule" id="PRU00283"/>
    </source>
</evidence>
<keyword evidence="7" id="KW-0206">Cytoskeleton</keyword>
<dbReference type="PRINTS" id="PR00380">
    <property type="entry name" value="KINESINHEAVY"/>
</dbReference>
<keyword evidence="9" id="KW-0175">Coiled coil</keyword>
<keyword evidence="12" id="KW-1185">Reference proteome</keyword>
<keyword evidence="4 8" id="KW-0547">Nucleotide-binding</keyword>
<comment type="subcellular location">
    <subcellularLocation>
        <location evidence="1">Cytoplasm</location>
        <location evidence="1">Cytoskeleton</location>
    </subcellularLocation>
</comment>
<evidence type="ECO:0000256" key="2">
    <source>
        <dbReference type="ARBA" id="ARBA00022490"/>
    </source>
</evidence>
<dbReference type="GO" id="GO:0008017">
    <property type="term" value="F:microtubule binding"/>
    <property type="evidence" value="ECO:0007669"/>
    <property type="project" value="InterPro"/>
</dbReference>
<dbReference type="GO" id="GO:0005524">
    <property type="term" value="F:ATP binding"/>
    <property type="evidence" value="ECO:0007669"/>
    <property type="project" value="UniProtKB-UniRule"/>
</dbReference>
<dbReference type="VEuPathDB" id="PlasmoDB:POWCR01_080029000"/>
<sequence length="1403" mass="161271">MLRNSYNNDKSSCVNIKVIVRCRPLNEKEKNDINNEEVVKISNNEVILTINRNNEIYEKKYSFDYACDENVNQKTLFNNYLFQIVDEVLEGFNCTLFCYGQTGTGKTYTMEGRILEHLKNNESRKVDLSDSVNSDINYYYELCDNDDTGIIFRVAKRIFDILNGRKEEHTIKEVTKGVRDRGMDKGRDKDMERGMDRSKECRIAIGSVTGSIIGSDIGDGLDGDNMCPQIGDTFGREKSSYDFSIRVSYLEIYNEELCDLLSSTSDTNKLRIYEDVTNKSKGLNVDKLEERSINSFEEIYYIICSAIRKRRTAETSYNKKSSRSHSIFTITLIMKDFNREGESITKIGKLNLVDLAGSENALKSSYGNIKIRQQESCNINQSLLTLGRVINALIENSAYIPYRDSKLTRLLQDSLGGKTKTFIVATISPSSLCIDETLSTLDYVFRAKNIKNRPEINVKTTKQLKIKDLNNEIEKLKNALNLSREKRGVYLDNEEYNNIQNCLKQNKEIILQKEKILFEKSKKIKTLLNKMDYTDDIQNQIVQILKEVLLKYKNVQYLYHIIFNKIVEEKYISNFLTNEFHLLEENYHTMVNTYEQTRKNFFSFVNEKLQNMEKKSQKDNLLISDACKTVINILVEMKNVILESKVTLTKSLNNFDQLNSDLYFSRKDALNFVLHHLDLIRTYEKNYHAVVERMKENILACKVDAAIPPMGVIYATVDAVPITDNVASVTDNVASVMDNVASVTDNVASVMDNAASITDEDLIVLKRFAQDSEGMKILHELDTSRMGTCEGGAKSLLLQVEKMNGLFHTFLKSSNLRLKDRVNEKMERLKEEEKGIERVIRKYYEKYETFEKNVAKEKYKIVDTFREKIAEDIKTFQQNVIKEVSEVVGKHVRVVNTQISEKLDNMNIELSKETNKQYRNVFMSSLKLLEEFFYDHNDNVINHFKQCYNWKEDHIENIDQYYFLLENVLTHLKRQLDVENNKMKNDMIELINIYQESIKISNERVDEVATQLDQYASINMKEKEECYQNMSKRINEEKNLLFEGEKKNNLHRLEHNENLLKYTNFVKEHIEKCNEHINGLIESVKTKSFLSDLNTLRAYNHVDDHLQVKNLSAEVENMRALISSHIEEIHKEGEKKNSPSADSAIANTMDNVVNNFSNSLCITHSDTPCEDSTYKEIRQKLLKEIEDISCTRNIDFKCLFEKIDDSLSFLNADPEFSRHSMVSGEYKFTVGGVLDCGGTVNSGTVDGGTVDGGATNYVAANSGECLASSSVDRVPSGVRIGEGSRVVRSYRNTNQSTGPTEDSKISHEYAQKKRSEFFRKTDANVGKANLKLISEHNRKRNKSAENINSRTNSLAPNEVKISTSKIKGTGMSSNFAKNSPALKKIKEEGFRSRNMKLLRKSED</sequence>
<feature type="coiled-coil region" evidence="9">
    <location>
        <begin position="812"/>
        <end position="846"/>
    </location>
</feature>
<evidence type="ECO:0000259" key="10">
    <source>
        <dbReference type="PROSITE" id="PS50067"/>
    </source>
</evidence>
<dbReference type="PROSITE" id="PS50067">
    <property type="entry name" value="KINESIN_MOTOR_2"/>
    <property type="match status" value="1"/>
</dbReference>
<dbReference type="InterPro" id="IPR047149">
    <property type="entry name" value="KIF11-like"/>
</dbReference>
<dbReference type="Pfam" id="PF00225">
    <property type="entry name" value="Kinesin"/>
    <property type="match status" value="1"/>
</dbReference>
<dbReference type="Gene3D" id="3.40.850.10">
    <property type="entry name" value="Kinesin motor domain"/>
    <property type="match status" value="1"/>
</dbReference>
<feature type="domain" description="Kinesin motor" evidence="10">
    <location>
        <begin position="15"/>
        <end position="450"/>
    </location>
</feature>
<dbReference type="GO" id="GO:0072686">
    <property type="term" value="C:mitotic spindle"/>
    <property type="evidence" value="ECO:0007669"/>
    <property type="project" value="TreeGrafter"/>
</dbReference>
<comment type="similarity">
    <text evidence="8">Belongs to the TRAFAC class myosin-kinesin ATPase superfamily. Kinesin family.</text>
</comment>
<dbReference type="InterPro" id="IPR027417">
    <property type="entry name" value="P-loop_NTPase"/>
</dbReference>